<proteinExistence type="predicted"/>
<dbReference type="AlphaFoldDB" id="A0A8F5BZ09"/>
<accession>A0A8F5BZ09</accession>
<keyword evidence="2" id="KW-1185">Reference proteome</keyword>
<evidence type="ECO:0000313" key="2">
    <source>
        <dbReference type="Proteomes" id="UP000694036"/>
    </source>
</evidence>
<protein>
    <submittedName>
        <fullName evidence="1">Putative transposase</fullName>
    </submittedName>
</protein>
<dbReference type="EMBL" id="CP077713">
    <property type="protein sequence ID" value="QXJ33986.1"/>
    <property type="molecule type" value="Genomic_DNA"/>
</dbReference>
<evidence type="ECO:0000313" key="1">
    <source>
        <dbReference type="EMBL" id="QXJ33986.1"/>
    </source>
</evidence>
<gene>
    <name evidence="1" type="ORF">J5U22_00531</name>
</gene>
<reference evidence="1 2" key="1">
    <citation type="journal article" date="2021" name="Environ. Microbiol.">
        <title>New insights into the diversity and evolution of the archaeal mobilome from three complete genomes of Saccharolobus shibatae.</title>
        <authorList>
            <person name="Medvedeva S."/>
            <person name="Brandt D."/>
            <person name="Cvirkaite-Krupovic V."/>
            <person name="Liu Y."/>
            <person name="Severinov K."/>
            <person name="Ishino S."/>
            <person name="Ishino Y."/>
            <person name="Prangishvili D."/>
            <person name="Kalinowski J."/>
            <person name="Krupovic M."/>
        </authorList>
    </citation>
    <scope>NUCLEOTIDE SEQUENCE [LARGE SCALE GENOMIC DNA]</scope>
    <source>
        <strain evidence="1 2">S38A</strain>
    </source>
</reference>
<name>A0A8F5BZ09_9CREN</name>
<dbReference type="Proteomes" id="UP000694036">
    <property type="component" value="Chromosome"/>
</dbReference>
<organism evidence="1 2">
    <name type="scientific">Saccharolobus shibatae</name>
    <dbReference type="NCBI Taxonomy" id="2286"/>
    <lineage>
        <taxon>Archaea</taxon>
        <taxon>Thermoproteota</taxon>
        <taxon>Thermoprotei</taxon>
        <taxon>Sulfolobales</taxon>
        <taxon>Sulfolobaceae</taxon>
        <taxon>Saccharolobus</taxon>
    </lineage>
</organism>
<sequence>MNGALNILRKAIGKVVNRVKKPLSFIVGHNGIAPVRGSNPLDLGNHRPLGL</sequence>